<evidence type="ECO:0000313" key="2">
    <source>
        <dbReference type="EMBL" id="OAT10427.1"/>
    </source>
</evidence>
<dbReference type="RefSeq" id="XP_002623420.2">
    <property type="nucleotide sequence ID" value="XM_002623374.2"/>
</dbReference>
<name>A0A179UTN6_BLAGS</name>
<proteinExistence type="predicted"/>
<sequence>MLWGCYGSQYPLRIERGVSLNRIGFGEKSTFKISKLRIDSSQEPALQVIKGNVFLYSISLSSSSSSSSPAAASSATRRTKRTTISAPTFKSLLHHIPAIPNLQTSLKSQCTPLPSSSPSHFSPWLALRLLKTANPA</sequence>
<evidence type="ECO:0000256" key="1">
    <source>
        <dbReference type="SAM" id="MobiDB-lite"/>
    </source>
</evidence>
<feature type="compositionally biased region" description="Low complexity" evidence="1">
    <location>
        <begin position="60"/>
        <end position="75"/>
    </location>
</feature>
<reference evidence="3" key="1">
    <citation type="journal article" date="2015" name="PLoS Genet.">
        <title>The dynamic genome and transcriptome of the human fungal pathogen Blastomyces and close relative Emmonsia.</title>
        <authorList>
            <person name="Munoz J.F."/>
            <person name="Gauthier G.M."/>
            <person name="Desjardins C.A."/>
            <person name="Gallo J.E."/>
            <person name="Holder J."/>
            <person name="Sullivan T.D."/>
            <person name="Marty A.J."/>
            <person name="Carmen J.C."/>
            <person name="Chen Z."/>
            <person name="Ding L."/>
            <person name="Gujja S."/>
            <person name="Magrini V."/>
            <person name="Misas E."/>
            <person name="Mitreva M."/>
            <person name="Priest M."/>
            <person name="Saif S."/>
            <person name="Whiston E.A."/>
            <person name="Young S."/>
            <person name="Zeng Q."/>
            <person name="Goldman W.E."/>
            <person name="Mardis E.R."/>
            <person name="Taylor J.W."/>
            <person name="McEwen J.G."/>
            <person name="Clay O.K."/>
            <person name="Klein B.S."/>
            <person name="Cuomo C.A."/>
        </authorList>
    </citation>
    <scope>NUCLEOTIDE SEQUENCE [LARGE SCALE GENOMIC DNA]</scope>
    <source>
        <strain evidence="3">SLH14081</strain>
    </source>
</reference>
<dbReference type="EMBL" id="GG657460">
    <property type="protein sequence ID" value="OAT10427.1"/>
    <property type="molecule type" value="Genomic_DNA"/>
</dbReference>
<feature type="region of interest" description="Disordered" evidence="1">
    <location>
        <begin position="60"/>
        <end position="83"/>
    </location>
</feature>
<protein>
    <submittedName>
        <fullName evidence="2">Uncharacterized protein</fullName>
    </submittedName>
</protein>
<dbReference type="KEGG" id="bgh:BDBG_17357"/>
<dbReference type="Proteomes" id="UP000002038">
    <property type="component" value="Unassembled WGS sequence"/>
</dbReference>
<dbReference type="AlphaFoldDB" id="A0A179UTN6"/>
<dbReference type="VEuPathDB" id="FungiDB:BDBG_17357"/>
<accession>A0A179UTN6</accession>
<keyword evidence="3" id="KW-1185">Reference proteome</keyword>
<organism evidence="2 3">
    <name type="scientific">Blastomyces gilchristii (strain SLH14081)</name>
    <name type="common">Blastomyces dermatitidis</name>
    <dbReference type="NCBI Taxonomy" id="559298"/>
    <lineage>
        <taxon>Eukaryota</taxon>
        <taxon>Fungi</taxon>
        <taxon>Dikarya</taxon>
        <taxon>Ascomycota</taxon>
        <taxon>Pezizomycotina</taxon>
        <taxon>Eurotiomycetes</taxon>
        <taxon>Eurotiomycetidae</taxon>
        <taxon>Onygenales</taxon>
        <taxon>Ajellomycetaceae</taxon>
        <taxon>Blastomyces</taxon>
    </lineage>
</organism>
<dbReference type="GeneID" id="8503559"/>
<evidence type="ECO:0000313" key="3">
    <source>
        <dbReference type="Proteomes" id="UP000002038"/>
    </source>
</evidence>
<gene>
    <name evidence="2" type="ORF">BDBG_17357</name>
</gene>